<evidence type="ECO:0000313" key="2">
    <source>
        <dbReference type="Proteomes" id="UP000799753"/>
    </source>
</evidence>
<dbReference type="Proteomes" id="UP000799753">
    <property type="component" value="Unassembled WGS sequence"/>
</dbReference>
<dbReference type="OrthoDB" id="3778263at2759"/>
<protein>
    <submittedName>
        <fullName evidence="1">Uncharacterized protein</fullName>
    </submittedName>
</protein>
<sequence>MAMIPQGTTDKETKAALLKKITATAKSMKRENPTALRLPNGGRVTLTSDILDRLAIGDQLKIPDWVLLGGVMVAGRATDVDIIVSGSHQRVTDMEERLQSGQKRFRIVNFSKLNYGVYLRAFSFGSDEIKNYSIQGHDETYRYHALEYLGIEQWKAKVISHQETSSYTSQYIPFQDAILFDMLLDLALDNFRPHTRTIEDGPAIQLEILEALARMQREVEVEAGVNQG</sequence>
<proteinExistence type="predicted"/>
<gene>
    <name evidence="1" type="ORF">P280DRAFT_476340</name>
</gene>
<evidence type="ECO:0000313" key="1">
    <source>
        <dbReference type="EMBL" id="KAF2645880.1"/>
    </source>
</evidence>
<reference evidence="1" key="1">
    <citation type="journal article" date="2020" name="Stud. Mycol.">
        <title>101 Dothideomycetes genomes: a test case for predicting lifestyles and emergence of pathogens.</title>
        <authorList>
            <person name="Haridas S."/>
            <person name="Albert R."/>
            <person name="Binder M."/>
            <person name="Bloem J."/>
            <person name="Labutti K."/>
            <person name="Salamov A."/>
            <person name="Andreopoulos B."/>
            <person name="Baker S."/>
            <person name="Barry K."/>
            <person name="Bills G."/>
            <person name="Bluhm B."/>
            <person name="Cannon C."/>
            <person name="Castanera R."/>
            <person name="Culley D."/>
            <person name="Daum C."/>
            <person name="Ezra D."/>
            <person name="Gonzalez J."/>
            <person name="Henrissat B."/>
            <person name="Kuo A."/>
            <person name="Liang C."/>
            <person name="Lipzen A."/>
            <person name="Lutzoni F."/>
            <person name="Magnuson J."/>
            <person name="Mondo S."/>
            <person name="Nolan M."/>
            <person name="Ohm R."/>
            <person name="Pangilinan J."/>
            <person name="Park H.-J."/>
            <person name="Ramirez L."/>
            <person name="Alfaro M."/>
            <person name="Sun H."/>
            <person name="Tritt A."/>
            <person name="Yoshinaga Y."/>
            <person name="Zwiers L.-H."/>
            <person name="Turgeon B."/>
            <person name="Goodwin S."/>
            <person name="Spatafora J."/>
            <person name="Crous P."/>
            <person name="Grigoriev I."/>
        </authorList>
    </citation>
    <scope>NUCLEOTIDE SEQUENCE</scope>
    <source>
        <strain evidence="1">CBS 473.64</strain>
    </source>
</reference>
<dbReference type="AlphaFoldDB" id="A0A6A6SEC6"/>
<name>A0A6A6SEC6_9PLEO</name>
<keyword evidence="2" id="KW-1185">Reference proteome</keyword>
<accession>A0A6A6SEC6</accession>
<dbReference type="EMBL" id="MU006777">
    <property type="protein sequence ID" value="KAF2645880.1"/>
    <property type="molecule type" value="Genomic_DNA"/>
</dbReference>
<organism evidence="1 2">
    <name type="scientific">Massarina eburnea CBS 473.64</name>
    <dbReference type="NCBI Taxonomy" id="1395130"/>
    <lineage>
        <taxon>Eukaryota</taxon>
        <taxon>Fungi</taxon>
        <taxon>Dikarya</taxon>
        <taxon>Ascomycota</taxon>
        <taxon>Pezizomycotina</taxon>
        <taxon>Dothideomycetes</taxon>
        <taxon>Pleosporomycetidae</taxon>
        <taxon>Pleosporales</taxon>
        <taxon>Massarineae</taxon>
        <taxon>Massarinaceae</taxon>
        <taxon>Massarina</taxon>
    </lineage>
</organism>